<gene>
    <name evidence="1" type="ORF">E2C01_022040</name>
</gene>
<evidence type="ECO:0000313" key="2">
    <source>
        <dbReference type="Proteomes" id="UP000324222"/>
    </source>
</evidence>
<dbReference type="Proteomes" id="UP000324222">
    <property type="component" value="Unassembled WGS sequence"/>
</dbReference>
<name>A0A5B7E5Y8_PORTR</name>
<protein>
    <submittedName>
        <fullName evidence="1">Uncharacterized protein</fullName>
    </submittedName>
</protein>
<dbReference type="EMBL" id="VSRR010001973">
    <property type="protein sequence ID" value="MPC28829.1"/>
    <property type="molecule type" value="Genomic_DNA"/>
</dbReference>
<keyword evidence="2" id="KW-1185">Reference proteome</keyword>
<organism evidence="1 2">
    <name type="scientific">Portunus trituberculatus</name>
    <name type="common">Swimming crab</name>
    <name type="synonym">Neptunus trituberculatus</name>
    <dbReference type="NCBI Taxonomy" id="210409"/>
    <lineage>
        <taxon>Eukaryota</taxon>
        <taxon>Metazoa</taxon>
        <taxon>Ecdysozoa</taxon>
        <taxon>Arthropoda</taxon>
        <taxon>Crustacea</taxon>
        <taxon>Multicrustacea</taxon>
        <taxon>Malacostraca</taxon>
        <taxon>Eumalacostraca</taxon>
        <taxon>Eucarida</taxon>
        <taxon>Decapoda</taxon>
        <taxon>Pleocyemata</taxon>
        <taxon>Brachyura</taxon>
        <taxon>Eubrachyura</taxon>
        <taxon>Portunoidea</taxon>
        <taxon>Portunidae</taxon>
        <taxon>Portuninae</taxon>
        <taxon>Portunus</taxon>
    </lineage>
</organism>
<reference evidence="1 2" key="1">
    <citation type="submission" date="2019-05" db="EMBL/GenBank/DDBJ databases">
        <title>Another draft genome of Portunus trituberculatus and its Hox gene families provides insights of decapod evolution.</title>
        <authorList>
            <person name="Jeong J.-H."/>
            <person name="Song I."/>
            <person name="Kim S."/>
            <person name="Choi T."/>
            <person name="Kim D."/>
            <person name="Ryu S."/>
            <person name="Kim W."/>
        </authorList>
    </citation>
    <scope>NUCLEOTIDE SEQUENCE [LARGE SCALE GENOMIC DNA]</scope>
    <source>
        <tissue evidence="1">Muscle</tissue>
    </source>
</reference>
<comment type="caution">
    <text evidence="1">The sequence shown here is derived from an EMBL/GenBank/DDBJ whole genome shotgun (WGS) entry which is preliminary data.</text>
</comment>
<accession>A0A5B7E5Y8</accession>
<evidence type="ECO:0000313" key="1">
    <source>
        <dbReference type="EMBL" id="MPC28829.1"/>
    </source>
</evidence>
<sequence length="59" mass="6643">MVLPCRHVHILAFVFFCPCQHNLRQDFKGTSRSADFLHAATTAMLPGTYAAGLWKINTH</sequence>
<proteinExistence type="predicted"/>
<dbReference type="AlphaFoldDB" id="A0A5B7E5Y8"/>